<protein>
    <submittedName>
        <fullName evidence="2">Uncharacterized protein</fullName>
    </submittedName>
</protein>
<name>A0A3A5K030_9HYPH</name>
<sequence>MEDHKARFRYRTEPPGTWREHLLIGRTWQRAKVACDRLRRIYDKRLEGRPRGSKGKRPADPADRVDDLISSIRKSRG</sequence>
<evidence type="ECO:0000313" key="3">
    <source>
        <dbReference type="Proteomes" id="UP000272706"/>
    </source>
</evidence>
<feature type="compositionally biased region" description="Basic and acidic residues" evidence="1">
    <location>
        <begin position="57"/>
        <end position="67"/>
    </location>
</feature>
<dbReference type="AlphaFoldDB" id="A0A3A5K030"/>
<dbReference type="EMBL" id="QZWZ01000059">
    <property type="protein sequence ID" value="RJT27765.1"/>
    <property type="molecule type" value="Genomic_DNA"/>
</dbReference>
<organism evidence="2 3">
    <name type="scientific">Mesorhizobium waimense</name>
    <dbReference type="NCBI Taxonomy" id="1300307"/>
    <lineage>
        <taxon>Bacteria</taxon>
        <taxon>Pseudomonadati</taxon>
        <taxon>Pseudomonadota</taxon>
        <taxon>Alphaproteobacteria</taxon>
        <taxon>Hyphomicrobiales</taxon>
        <taxon>Phyllobacteriaceae</taxon>
        <taxon>Mesorhizobium</taxon>
    </lineage>
</organism>
<evidence type="ECO:0000256" key="1">
    <source>
        <dbReference type="SAM" id="MobiDB-lite"/>
    </source>
</evidence>
<accession>A0A3A5K030</accession>
<keyword evidence="3" id="KW-1185">Reference proteome</keyword>
<comment type="caution">
    <text evidence="2">The sequence shown here is derived from an EMBL/GenBank/DDBJ whole genome shotgun (WGS) entry which is preliminary data.</text>
</comment>
<evidence type="ECO:0000313" key="2">
    <source>
        <dbReference type="EMBL" id="RJT27765.1"/>
    </source>
</evidence>
<gene>
    <name evidence="2" type="ORF">D3227_35625</name>
</gene>
<feature type="region of interest" description="Disordered" evidence="1">
    <location>
        <begin position="44"/>
        <end position="77"/>
    </location>
</feature>
<reference evidence="2 3" key="1">
    <citation type="submission" date="2018-09" db="EMBL/GenBank/DDBJ databases">
        <title>Mesorhizobium carmichaelinearum sp. nov. isolated from Carmichaelinea spp. root nodules in New Zealand.</title>
        <authorList>
            <person name="De Meyer S.E."/>
        </authorList>
    </citation>
    <scope>NUCLEOTIDE SEQUENCE [LARGE SCALE GENOMIC DNA]</scope>
    <source>
        <strain evidence="2 3">ICMP19557</strain>
    </source>
</reference>
<proteinExistence type="predicted"/>
<dbReference type="Proteomes" id="UP000272706">
    <property type="component" value="Unassembled WGS sequence"/>
</dbReference>